<feature type="region of interest" description="Disordered" evidence="2">
    <location>
        <begin position="627"/>
        <end position="652"/>
    </location>
</feature>
<evidence type="ECO:0000256" key="1">
    <source>
        <dbReference type="ARBA" id="ARBA00023242"/>
    </source>
</evidence>
<dbReference type="AlphaFoldDB" id="A0A9Q8V9M1"/>
<dbReference type="GO" id="GO:0003700">
    <property type="term" value="F:DNA-binding transcription factor activity"/>
    <property type="evidence" value="ECO:0007669"/>
    <property type="project" value="InterPro"/>
</dbReference>
<reference evidence="4" key="1">
    <citation type="submission" date="2021-11" db="EMBL/GenBank/DDBJ databases">
        <title>Purpureocillium_takamizusanense_genome.</title>
        <authorList>
            <person name="Nguyen N.-H."/>
        </authorList>
    </citation>
    <scope>NUCLEOTIDE SEQUENCE</scope>
    <source>
        <strain evidence="4">PT3</strain>
    </source>
</reference>
<keyword evidence="5" id="KW-1185">Reference proteome</keyword>
<feature type="region of interest" description="Disordered" evidence="2">
    <location>
        <begin position="51"/>
        <end position="77"/>
    </location>
</feature>
<dbReference type="RefSeq" id="XP_047841876.1">
    <property type="nucleotide sequence ID" value="XM_047985897.1"/>
</dbReference>
<dbReference type="GeneID" id="72066618"/>
<dbReference type="Pfam" id="PF04082">
    <property type="entry name" value="Fungal_trans"/>
    <property type="match status" value="1"/>
</dbReference>
<dbReference type="Proteomes" id="UP000829364">
    <property type="component" value="Chromosome 4"/>
</dbReference>
<dbReference type="PANTHER" id="PTHR46910">
    <property type="entry name" value="TRANSCRIPTION FACTOR PDR1"/>
    <property type="match status" value="1"/>
</dbReference>
<evidence type="ECO:0000256" key="2">
    <source>
        <dbReference type="SAM" id="MobiDB-lite"/>
    </source>
</evidence>
<dbReference type="InterPro" id="IPR007219">
    <property type="entry name" value="XnlR_reg_dom"/>
</dbReference>
<dbReference type="SMART" id="SM00906">
    <property type="entry name" value="Fungal_trans"/>
    <property type="match status" value="1"/>
</dbReference>
<dbReference type="OrthoDB" id="2123952at2759"/>
<evidence type="ECO:0000313" key="5">
    <source>
        <dbReference type="Proteomes" id="UP000829364"/>
    </source>
</evidence>
<dbReference type="CDD" id="cd12148">
    <property type="entry name" value="fungal_TF_MHR"/>
    <property type="match status" value="1"/>
</dbReference>
<dbReference type="PANTHER" id="PTHR46910:SF13">
    <property type="entry name" value="SPECIFIC TRANSCRIPTION FACTOR, PUTATIVE (AFU_ORTHOLOGUE AFUA_4G06190)-RELATED"/>
    <property type="match status" value="1"/>
</dbReference>
<accession>A0A9Q8V9M1</accession>
<organism evidence="4 5">
    <name type="scientific">Purpureocillium takamizusanense</name>
    <dbReference type="NCBI Taxonomy" id="2060973"/>
    <lineage>
        <taxon>Eukaryota</taxon>
        <taxon>Fungi</taxon>
        <taxon>Dikarya</taxon>
        <taxon>Ascomycota</taxon>
        <taxon>Pezizomycotina</taxon>
        <taxon>Sordariomycetes</taxon>
        <taxon>Hypocreomycetidae</taxon>
        <taxon>Hypocreales</taxon>
        <taxon>Ophiocordycipitaceae</taxon>
        <taxon>Purpureocillium</taxon>
    </lineage>
</organism>
<sequence length="692" mass="76979">MLTANNETSQAHGQNEARRVNRSATFSNQEAIVEMLSALQDQLDSLASRVQTPNRDQPLPPSPALAAESSSQRDYMVTPMNDGGTGQGGLNAARQASRAAASQNFYGPTSPDYALNVAQLKVRQNSCSDAPLQQQQLQLASIDQEDTSDDEDTQGAQDARFVVAPRALDRRDPARLLVFRSVMGLHEVMRLLYVYQEVVGDLHPIIDLDELITQTQSWYADADPGVWKATPDRPGAASDERLLILNLALAIALRADSKPLSCDTESLLRESFQDAVNAKLASPAYNIKHVTIVLLKGWHDVFHDMPRSAWRLCGIAGRMLMELGFHNGDVSNHTLDSEARRTEAYSLMSSIVILDRQWSSTTGLPTHFHESSFNSIPPSYVKNPYLRAMLSFILISDQFSEPILQAAKGERYNDEDAFELMNFQIEQWRKKAVGEHSLDRSEKWQTNPSSRPPTWTILLNLRAESVRSLLLKPFFFSESDLETTKKHLRPATELVYNVVNVLYTLDSTTDIYRKQHPYFQHLLASAVGLAFLLIAFIKQNKSTLLASLAPDLAESVSRSFEMAASLTARYTRVSRSARRLSKRLSEMTGILLDLGVLNNPSSGGGREFTRPNEQESVANTARSIRRTSLAHPPSQSCPEYSPPLSSRPVGPRGFGIGLPTTSGPDVQLEWEDSLRLQWPSGDISNMFSESIF</sequence>
<feature type="compositionally biased region" description="Polar residues" evidence="2">
    <location>
        <begin position="1"/>
        <end position="13"/>
    </location>
</feature>
<dbReference type="KEGG" id="ptkz:JDV02_004666"/>
<protein>
    <recommendedName>
        <fullName evidence="3">Xylanolytic transcriptional activator regulatory domain-containing protein</fullName>
    </recommendedName>
</protein>
<dbReference type="GO" id="GO:0006351">
    <property type="term" value="P:DNA-templated transcription"/>
    <property type="evidence" value="ECO:0007669"/>
    <property type="project" value="InterPro"/>
</dbReference>
<feature type="domain" description="Xylanolytic transcriptional activator regulatory" evidence="3">
    <location>
        <begin position="309"/>
        <end position="384"/>
    </location>
</feature>
<feature type="region of interest" description="Disordered" evidence="2">
    <location>
        <begin position="602"/>
        <end position="621"/>
    </location>
</feature>
<gene>
    <name evidence="4" type="ORF">JDV02_004666</name>
</gene>
<evidence type="ECO:0000313" key="4">
    <source>
        <dbReference type="EMBL" id="UNI18395.1"/>
    </source>
</evidence>
<feature type="region of interest" description="Disordered" evidence="2">
    <location>
        <begin position="1"/>
        <end position="21"/>
    </location>
</feature>
<evidence type="ECO:0000259" key="3">
    <source>
        <dbReference type="SMART" id="SM00906"/>
    </source>
</evidence>
<dbReference type="GO" id="GO:0008270">
    <property type="term" value="F:zinc ion binding"/>
    <property type="evidence" value="ECO:0007669"/>
    <property type="project" value="InterPro"/>
</dbReference>
<proteinExistence type="predicted"/>
<name>A0A9Q8V9M1_9HYPO</name>
<dbReference type="EMBL" id="CP086357">
    <property type="protein sequence ID" value="UNI18395.1"/>
    <property type="molecule type" value="Genomic_DNA"/>
</dbReference>
<dbReference type="InterPro" id="IPR050987">
    <property type="entry name" value="AtrR-like"/>
</dbReference>
<dbReference type="GO" id="GO:0003677">
    <property type="term" value="F:DNA binding"/>
    <property type="evidence" value="ECO:0007669"/>
    <property type="project" value="InterPro"/>
</dbReference>
<keyword evidence="1" id="KW-0539">Nucleus</keyword>